<dbReference type="EMBL" id="KN824283">
    <property type="protein sequence ID" value="KIM31097.1"/>
    <property type="molecule type" value="Genomic_DNA"/>
</dbReference>
<reference evidence="11 12" key="1">
    <citation type="submission" date="2014-04" db="EMBL/GenBank/DDBJ databases">
        <authorList>
            <consortium name="DOE Joint Genome Institute"/>
            <person name="Kuo A."/>
            <person name="Zuccaro A."/>
            <person name="Kohler A."/>
            <person name="Nagy L.G."/>
            <person name="Floudas D."/>
            <person name="Copeland A."/>
            <person name="Barry K.W."/>
            <person name="Cichocki N."/>
            <person name="Veneault-Fourrey C."/>
            <person name="LaButti K."/>
            <person name="Lindquist E.A."/>
            <person name="Lipzen A."/>
            <person name="Lundell T."/>
            <person name="Morin E."/>
            <person name="Murat C."/>
            <person name="Sun H."/>
            <person name="Tunlid A."/>
            <person name="Henrissat B."/>
            <person name="Grigoriev I.V."/>
            <person name="Hibbett D.S."/>
            <person name="Martin F."/>
            <person name="Nordberg H.P."/>
            <person name="Cantor M.N."/>
            <person name="Hua S.X."/>
        </authorList>
    </citation>
    <scope>NUCLEOTIDE SEQUENCE [LARGE SCALE GENOMIC DNA]</scope>
    <source>
        <strain evidence="11 12">MAFF 305830</strain>
    </source>
</reference>
<name>A0A0C2XQ93_SERVB</name>
<evidence type="ECO:0000259" key="10">
    <source>
        <dbReference type="Pfam" id="PF10590"/>
    </source>
</evidence>
<evidence type="ECO:0000313" key="11">
    <source>
        <dbReference type="EMBL" id="KIM31097.1"/>
    </source>
</evidence>
<keyword evidence="12" id="KW-1185">Reference proteome</keyword>
<feature type="region of interest" description="Disordered" evidence="8">
    <location>
        <begin position="1"/>
        <end position="23"/>
    </location>
</feature>
<dbReference type="AlphaFoldDB" id="A0A0C2XQ93"/>
<evidence type="ECO:0000259" key="9">
    <source>
        <dbReference type="Pfam" id="PF01243"/>
    </source>
</evidence>
<comment type="pathway">
    <text evidence="3">Cofactor metabolism; pyridoxal 5'-phosphate salvage; pyridoxal 5'-phosphate from pyridoxine 5'-phosphate: step 1/1.</text>
</comment>
<dbReference type="GO" id="GO:0010181">
    <property type="term" value="F:FMN binding"/>
    <property type="evidence" value="ECO:0007669"/>
    <property type="project" value="InterPro"/>
</dbReference>
<protein>
    <recommendedName>
        <fullName evidence="4">pyridoxal 5'-phosphate synthase</fullName>
        <ecNumber evidence="4">1.4.3.5</ecNumber>
    </recommendedName>
</protein>
<keyword evidence="5" id="KW-0285">Flavoprotein</keyword>
<evidence type="ECO:0000256" key="7">
    <source>
        <dbReference type="ARBA" id="ARBA00023002"/>
    </source>
</evidence>
<feature type="compositionally biased region" description="Polar residues" evidence="8">
    <location>
        <begin position="41"/>
        <end position="56"/>
    </location>
</feature>
<dbReference type="EC" id="1.4.3.5" evidence="4"/>
<sequence>MSATPLKIETHEQYESPPFGPSSVHPDPLRQFHEWFKVAQSPANPEQGGSSATNPTFAPRSRVREPEAMALATATATGIPSNRTVLLKEVDSTGFVFFTNYTSRKSVELLENPWAALNFYWRETHQQVRVVGKIEKLDAERSDQYYQSRPLNSRIGAWASPQSLVIGEEELAQRVKKVRERFGVTDDSETKDIARPEFWGGWRVVPQEIEFWSGKPSRLHDRVVYRRQTTAGTGESQWTIDRLAP</sequence>
<feature type="region of interest" description="Disordered" evidence="8">
    <location>
        <begin position="41"/>
        <end position="62"/>
    </location>
</feature>
<accession>A0A0C2XQ93</accession>
<evidence type="ECO:0000256" key="1">
    <source>
        <dbReference type="ARBA" id="ARBA00001917"/>
    </source>
</evidence>
<dbReference type="Pfam" id="PF10590">
    <property type="entry name" value="PNP_phzG_C"/>
    <property type="match status" value="1"/>
</dbReference>
<dbReference type="InterPro" id="IPR000659">
    <property type="entry name" value="Pyridox_Oxase"/>
</dbReference>
<evidence type="ECO:0000256" key="4">
    <source>
        <dbReference type="ARBA" id="ARBA00012801"/>
    </source>
</evidence>
<dbReference type="HAMAP" id="MF_01629">
    <property type="entry name" value="PdxH"/>
    <property type="match status" value="1"/>
</dbReference>
<dbReference type="STRING" id="933852.A0A0C2XQ93"/>
<dbReference type="InterPro" id="IPR012349">
    <property type="entry name" value="Split_barrel_FMN-bd"/>
</dbReference>
<keyword evidence="6" id="KW-0288">FMN</keyword>
<dbReference type="InterPro" id="IPR011576">
    <property type="entry name" value="Pyridox_Oxase_N"/>
</dbReference>
<feature type="domain" description="Pyridoxamine 5'-phosphate oxidase N-terminal" evidence="9">
    <location>
        <begin position="61"/>
        <end position="169"/>
    </location>
</feature>
<dbReference type="GO" id="GO:0004733">
    <property type="term" value="F:pyridoxamine phosphate oxidase activity"/>
    <property type="evidence" value="ECO:0007669"/>
    <property type="project" value="UniProtKB-EC"/>
</dbReference>
<dbReference type="GO" id="GO:0008615">
    <property type="term" value="P:pyridoxine biosynthetic process"/>
    <property type="evidence" value="ECO:0007669"/>
    <property type="project" value="InterPro"/>
</dbReference>
<dbReference type="Proteomes" id="UP000054097">
    <property type="component" value="Unassembled WGS sequence"/>
</dbReference>
<gene>
    <name evidence="11" type="ORF">M408DRAFT_65536</name>
</gene>
<reference evidence="12" key="2">
    <citation type="submission" date="2015-01" db="EMBL/GenBank/DDBJ databases">
        <title>Evolutionary Origins and Diversification of the Mycorrhizal Mutualists.</title>
        <authorList>
            <consortium name="DOE Joint Genome Institute"/>
            <consortium name="Mycorrhizal Genomics Consortium"/>
            <person name="Kohler A."/>
            <person name="Kuo A."/>
            <person name="Nagy L.G."/>
            <person name="Floudas D."/>
            <person name="Copeland A."/>
            <person name="Barry K.W."/>
            <person name="Cichocki N."/>
            <person name="Veneault-Fourrey C."/>
            <person name="LaButti K."/>
            <person name="Lindquist E.A."/>
            <person name="Lipzen A."/>
            <person name="Lundell T."/>
            <person name="Morin E."/>
            <person name="Murat C."/>
            <person name="Riley R."/>
            <person name="Ohm R."/>
            <person name="Sun H."/>
            <person name="Tunlid A."/>
            <person name="Henrissat B."/>
            <person name="Grigoriev I.V."/>
            <person name="Hibbett D.S."/>
            <person name="Martin F."/>
        </authorList>
    </citation>
    <scope>NUCLEOTIDE SEQUENCE [LARGE SCALE GENOMIC DNA]</scope>
    <source>
        <strain evidence="12">MAFF 305830</strain>
    </source>
</reference>
<evidence type="ECO:0000256" key="3">
    <source>
        <dbReference type="ARBA" id="ARBA00005037"/>
    </source>
</evidence>
<proteinExistence type="inferred from homology"/>
<comment type="pathway">
    <text evidence="2">Cofactor metabolism; pyridoxal 5'-phosphate salvage; pyridoxal 5'-phosphate from pyridoxamine 5'-phosphate: step 1/1.</text>
</comment>
<keyword evidence="7" id="KW-0560">Oxidoreductase</keyword>
<evidence type="ECO:0000313" key="12">
    <source>
        <dbReference type="Proteomes" id="UP000054097"/>
    </source>
</evidence>
<evidence type="ECO:0000256" key="8">
    <source>
        <dbReference type="SAM" id="MobiDB-lite"/>
    </source>
</evidence>
<dbReference type="NCBIfam" id="TIGR00558">
    <property type="entry name" value="pdxH"/>
    <property type="match status" value="1"/>
</dbReference>
<dbReference type="OrthoDB" id="303614at2759"/>
<feature type="domain" description="Pyridoxine 5'-phosphate oxidase dimerisation C-terminal" evidence="10">
    <location>
        <begin position="199"/>
        <end position="245"/>
    </location>
</feature>
<comment type="cofactor">
    <cofactor evidence="1">
        <name>FMN</name>
        <dbReference type="ChEBI" id="CHEBI:58210"/>
    </cofactor>
</comment>
<dbReference type="SUPFAM" id="SSF50475">
    <property type="entry name" value="FMN-binding split barrel"/>
    <property type="match status" value="1"/>
</dbReference>
<dbReference type="Gene3D" id="2.30.110.10">
    <property type="entry name" value="Electron Transport, Fmn-binding Protein, Chain A"/>
    <property type="match status" value="1"/>
</dbReference>
<dbReference type="HOGENOM" id="CLU_032263_2_0_1"/>
<evidence type="ECO:0000256" key="5">
    <source>
        <dbReference type="ARBA" id="ARBA00022630"/>
    </source>
</evidence>
<evidence type="ECO:0000256" key="6">
    <source>
        <dbReference type="ARBA" id="ARBA00022643"/>
    </source>
</evidence>
<evidence type="ECO:0000256" key="2">
    <source>
        <dbReference type="ARBA" id="ARBA00004738"/>
    </source>
</evidence>
<organism evidence="11 12">
    <name type="scientific">Serendipita vermifera MAFF 305830</name>
    <dbReference type="NCBI Taxonomy" id="933852"/>
    <lineage>
        <taxon>Eukaryota</taxon>
        <taxon>Fungi</taxon>
        <taxon>Dikarya</taxon>
        <taxon>Basidiomycota</taxon>
        <taxon>Agaricomycotina</taxon>
        <taxon>Agaricomycetes</taxon>
        <taxon>Sebacinales</taxon>
        <taxon>Serendipitaceae</taxon>
        <taxon>Serendipita</taxon>
    </lineage>
</organism>
<dbReference type="UniPathway" id="UPA01068">
    <property type="reaction ID" value="UER00304"/>
</dbReference>
<dbReference type="InterPro" id="IPR019576">
    <property type="entry name" value="Pyridoxamine_oxidase_dimer_C"/>
</dbReference>
<dbReference type="PANTHER" id="PTHR10851:SF0">
    <property type="entry name" value="PYRIDOXINE-5'-PHOSPHATE OXIDASE"/>
    <property type="match status" value="1"/>
</dbReference>
<dbReference type="NCBIfam" id="NF004231">
    <property type="entry name" value="PRK05679.1"/>
    <property type="match status" value="1"/>
</dbReference>
<dbReference type="Pfam" id="PF01243">
    <property type="entry name" value="PNPOx_N"/>
    <property type="match status" value="1"/>
</dbReference>
<dbReference type="PANTHER" id="PTHR10851">
    <property type="entry name" value="PYRIDOXINE-5-PHOSPHATE OXIDASE"/>
    <property type="match status" value="1"/>
</dbReference>
<dbReference type="PIRSF" id="PIRSF000190">
    <property type="entry name" value="Pyd_amn-ph_oxd"/>
    <property type="match status" value="1"/>
</dbReference>